<dbReference type="GO" id="GO:0008897">
    <property type="term" value="F:holo-[acyl-carrier-protein] synthase activity"/>
    <property type="evidence" value="ECO:0007669"/>
    <property type="project" value="InterPro"/>
</dbReference>
<evidence type="ECO:0000256" key="6">
    <source>
        <dbReference type="ARBA" id="ARBA00023098"/>
    </source>
</evidence>
<dbReference type="AlphaFoldDB" id="A0A8H5LUA1"/>
<organism evidence="9 10">
    <name type="scientific">Tetrapyrgos nigripes</name>
    <dbReference type="NCBI Taxonomy" id="182062"/>
    <lineage>
        <taxon>Eukaryota</taxon>
        <taxon>Fungi</taxon>
        <taxon>Dikarya</taxon>
        <taxon>Basidiomycota</taxon>
        <taxon>Agaricomycotina</taxon>
        <taxon>Agaricomycetes</taxon>
        <taxon>Agaricomycetidae</taxon>
        <taxon>Agaricales</taxon>
        <taxon>Marasmiineae</taxon>
        <taxon>Marasmiaceae</taxon>
        <taxon>Tetrapyrgos</taxon>
    </lineage>
</organism>
<keyword evidence="10" id="KW-1185">Reference proteome</keyword>
<dbReference type="SUPFAM" id="SSF56214">
    <property type="entry name" value="4'-phosphopantetheinyl transferase"/>
    <property type="match status" value="1"/>
</dbReference>
<accession>A0A8H5LUA1</accession>
<evidence type="ECO:0000313" key="9">
    <source>
        <dbReference type="EMBL" id="KAF5369817.1"/>
    </source>
</evidence>
<dbReference type="InterPro" id="IPR002582">
    <property type="entry name" value="ACPS"/>
</dbReference>
<keyword evidence="4" id="KW-0276">Fatty acid metabolism</keyword>
<evidence type="ECO:0000256" key="2">
    <source>
        <dbReference type="ARBA" id="ARBA00022679"/>
    </source>
</evidence>
<dbReference type="GO" id="GO:0000287">
    <property type="term" value="F:magnesium ion binding"/>
    <property type="evidence" value="ECO:0007669"/>
    <property type="project" value="InterPro"/>
</dbReference>
<keyword evidence="5" id="KW-0460">Magnesium</keyword>
<dbReference type="InterPro" id="IPR037143">
    <property type="entry name" value="4-PPantetheinyl_Trfase_dom_sf"/>
</dbReference>
<dbReference type="Proteomes" id="UP000559256">
    <property type="component" value="Unassembled WGS sequence"/>
</dbReference>
<sequence length="130" mass="14754">MAILGIGVDIVHVPRILNLIQRRGGDKFAAKILSERELQTWRPTRLERDSFREAQYLAVRWAVKEAAYKAMYPSFRPVWKELTYERTGVTGAKPTLSFHPTLPTSRPGAIHCSVTHDGDYVFASVLVEVE</sequence>
<evidence type="ECO:0000256" key="4">
    <source>
        <dbReference type="ARBA" id="ARBA00022832"/>
    </source>
</evidence>
<keyword evidence="6" id="KW-0443">Lipid metabolism</keyword>
<keyword evidence="7" id="KW-0275">Fatty acid biosynthesis</keyword>
<dbReference type="InterPro" id="IPR004568">
    <property type="entry name" value="Ppantetheine-prot_Trfase_dom"/>
</dbReference>
<keyword evidence="3" id="KW-0479">Metal-binding</keyword>
<keyword evidence="1" id="KW-0444">Lipid biosynthesis</keyword>
<evidence type="ECO:0000256" key="7">
    <source>
        <dbReference type="ARBA" id="ARBA00023160"/>
    </source>
</evidence>
<dbReference type="GO" id="GO:0006633">
    <property type="term" value="P:fatty acid biosynthetic process"/>
    <property type="evidence" value="ECO:0007669"/>
    <property type="project" value="UniProtKB-KW"/>
</dbReference>
<gene>
    <name evidence="9" type="ORF">D9758_001113</name>
</gene>
<dbReference type="NCBIfam" id="TIGR00556">
    <property type="entry name" value="pantethn_trn"/>
    <property type="match status" value="1"/>
</dbReference>
<dbReference type="EMBL" id="JAACJM010000012">
    <property type="protein sequence ID" value="KAF5369817.1"/>
    <property type="molecule type" value="Genomic_DNA"/>
</dbReference>
<protein>
    <recommendedName>
        <fullName evidence="8">4'-phosphopantetheinyl transferase domain-containing protein</fullName>
    </recommendedName>
</protein>
<evidence type="ECO:0000256" key="1">
    <source>
        <dbReference type="ARBA" id="ARBA00022516"/>
    </source>
</evidence>
<evidence type="ECO:0000256" key="3">
    <source>
        <dbReference type="ARBA" id="ARBA00022723"/>
    </source>
</evidence>
<evidence type="ECO:0000256" key="5">
    <source>
        <dbReference type="ARBA" id="ARBA00022842"/>
    </source>
</evidence>
<keyword evidence="2" id="KW-0808">Transferase</keyword>
<evidence type="ECO:0000313" key="10">
    <source>
        <dbReference type="Proteomes" id="UP000559256"/>
    </source>
</evidence>
<dbReference type="HAMAP" id="MF_00101">
    <property type="entry name" value="AcpS"/>
    <property type="match status" value="1"/>
</dbReference>
<evidence type="ECO:0000259" key="8">
    <source>
        <dbReference type="Pfam" id="PF01648"/>
    </source>
</evidence>
<reference evidence="9 10" key="1">
    <citation type="journal article" date="2020" name="ISME J.">
        <title>Uncovering the hidden diversity of litter-decomposition mechanisms in mushroom-forming fungi.</title>
        <authorList>
            <person name="Floudas D."/>
            <person name="Bentzer J."/>
            <person name="Ahren D."/>
            <person name="Johansson T."/>
            <person name="Persson P."/>
            <person name="Tunlid A."/>
        </authorList>
    </citation>
    <scope>NUCLEOTIDE SEQUENCE [LARGE SCALE GENOMIC DNA]</scope>
    <source>
        <strain evidence="9 10">CBS 291.85</strain>
    </source>
</reference>
<dbReference type="Gene3D" id="3.90.470.20">
    <property type="entry name" value="4'-phosphopantetheinyl transferase domain"/>
    <property type="match status" value="1"/>
</dbReference>
<dbReference type="OrthoDB" id="15433at2759"/>
<comment type="caution">
    <text evidence="9">The sequence shown here is derived from an EMBL/GenBank/DDBJ whole genome shotgun (WGS) entry which is preliminary data.</text>
</comment>
<dbReference type="InterPro" id="IPR008278">
    <property type="entry name" value="4-PPantetheinyl_Trfase_dom"/>
</dbReference>
<feature type="domain" description="4'-phosphopantetheinyl transferase" evidence="8">
    <location>
        <begin position="5"/>
        <end position="121"/>
    </location>
</feature>
<proteinExistence type="inferred from homology"/>
<name>A0A8H5LUA1_9AGAR</name>
<dbReference type="Pfam" id="PF01648">
    <property type="entry name" value="ACPS"/>
    <property type="match status" value="1"/>
</dbReference>